<feature type="chain" id="PRO_5004479674" evidence="1">
    <location>
        <begin position="23"/>
        <end position="252"/>
    </location>
</feature>
<dbReference type="Pfam" id="PF09694">
    <property type="entry name" value="Gcw_chp"/>
    <property type="match status" value="1"/>
</dbReference>
<comment type="caution">
    <text evidence="2">The sequence shown here is derived from an EMBL/GenBank/DDBJ whole genome shotgun (WGS) entry which is preliminary data.</text>
</comment>
<dbReference type="NCBIfam" id="TIGR02001">
    <property type="entry name" value="gcw_chp"/>
    <property type="match status" value="1"/>
</dbReference>
<dbReference type="InterPro" id="IPR010239">
    <property type="entry name" value="CHP02001"/>
</dbReference>
<accession>R8YMB9</accession>
<name>R8YMB9_ACIPI</name>
<evidence type="ECO:0000313" key="2">
    <source>
        <dbReference type="EMBL" id="EOQ70550.1"/>
    </source>
</evidence>
<reference evidence="2 3" key="1">
    <citation type="submission" date="2013-02" db="EMBL/GenBank/DDBJ databases">
        <title>The Genome Sequence of Acinetobacter sp. ANC 4050.</title>
        <authorList>
            <consortium name="The Broad Institute Genome Sequencing Platform"/>
            <consortium name="The Broad Institute Genome Sequencing Center for Infectious Disease"/>
            <person name="Cerqueira G."/>
            <person name="Feldgarden M."/>
            <person name="Courvalin P."/>
            <person name="Perichon B."/>
            <person name="Grillot-Courvalin C."/>
            <person name="Clermont D."/>
            <person name="Rocha E."/>
            <person name="Yoon E.-J."/>
            <person name="Nemec A."/>
            <person name="Walker B."/>
            <person name="Young S.K."/>
            <person name="Zeng Q."/>
            <person name="Gargeya S."/>
            <person name="Fitzgerald M."/>
            <person name="Haas B."/>
            <person name="Abouelleil A."/>
            <person name="Alvarado L."/>
            <person name="Arachchi H.M."/>
            <person name="Berlin A.M."/>
            <person name="Chapman S.B."/>
            <person name="Dewar J."/>
            <person name="Goldberg J."/>
            <person name="Griggs A."/>
            <person name="Gujja S."/>
            <person name="Hansen M."/>
            <person name="Howarth C."/>
            <person name="Imamovic A."/>
            <person name="Larimer J."/>
            <person name="McCowan C."/>
            <person name="Murphy C."/>
            <person name="Neiman D."/>
            <person name="Pearson M."/>
            <person name="Priest M."/>
            <person name="Roberts A."/>
            <person name="Saif S."/>
            <person name="Shea T."/>
            <person name="Sisk P."/>
            <person name="Sykes S."/>
            <person name="Wortman J."/>
            <person name="Nusbaum C."/>
            <person name="Birren B."/>
        </authorList>
    </citation>
    <scope>NUCLEOTIDE SEQUENCE [LARGE SCALE GENOMIC DNA]</scope>
    <source>
        <strain evidence="2 3">ANC 4050</strain>
    </source>
</reference>
<dbReference type="EMBL" id="APQM01000003">
    <property type="protein sequence ID" value="EOQ70550.1"/>
    <property type="molecule type" value="Genomic_DNA"/>
</dbReference>
<dbReference type="HOGENOM" id="CLU_074587_1_0_6"/>
<dbReference type="OrthoDB" id="9793561at2"/>
<dbReference type="Proteomes" id="UP000014024">
    <property type="component" value="Unassembled WGS sequence"/>
</dbReference>
<protein>
    <submittedName>
        <fullName evidence="2">Uncharacterized protein</fullName>
    </submittedName>
</protein>
<dbReference type="AlphaFoldDB" id="R8YMB9"/>
<evidence type="ECO:0000313" key="3">
    <source>
        <dbReference type="Proteomes" id="UP000014024"/>
    </source>
</evidence>
<dbReference type="PATRIC" id="fig|1217691.3.peg.831"/>
<sequence>MKLNKLLMAALIIYSAAMPVHAEINKDDSATNPFLISGSLTFLTDYYWRGVSQTKGNPALQGILRLDHESGLYAQAFASNIDLEIGSSLELDYYIGYNYLLNDYSKINIQYLDVNYPGADKSLPNINFEEYSFSIINNQILKSNDELNFSIYYSPEYSMQTGTMLRYELGYIYPINNYWNIVAQLAYNQFSSKTAYDLLWGTDRKDGFYDYKLGGNLTFQGLIFDLYYASSNVNKELPEADPTLVFSLTKNF</sequence>
<evidence type="ECO:0000256" key="1">
    <source>
        <dbReference type="SAM" id="SignalP"/>
    </source>
</evidence>
<feature type="signal peptide" evidence="1">
    <location>
        <begin position="1"/>
        <end position="22"/>
    </location>
</feature>
<keyword evidence="1" id="KW-0732">Signal</keyword>
<gene>
    <name evidence="2" type="ORF">F931_00841</name>
</gene>
<dbReference type="RefSeq" id="WP_016140911.1">
    <property type="nucleotide sequence ID" value="NZ_KB976987.1"/>
</dbReference>
<organism evidence="2 3">
    <name type="scientific">Acinetobacter pittii ANC 4050</name>
    <dbReference type="NCBI Taxonomy" id="1217691"/>
    <lineage>
        <taxon>Bacteria</taxon>
        <taxon>Pseudomonadati</taxon>
        <taxon>Pseudomonadota</taxon>
        <taxon>Gammaproteobacteria</taxon>
        <taxon>Moraxellales</taxon>
        <taxon>Moraxellaceae</taxon>
        <taxon>Acinetobacter</taxon>
        <taxon>Acinetobacter calcoaceticus/baumannii complex</taxon>
    </lineage>
</organism>
<proteinExistence type="predicted"/>